<dbReference type="EMBL" id="JAJEPS010000002">
    <property type="protein sequence ID" value="MCC2125337.1"/>
    <property type="molecule type" value="Genomic_DNA"/>
</dbReference>
<dbReference type="GO" id="GO:0016020">
    <property type="term" value="C:membrane"/>
    <property type="evidence" value="ECO:0007669"/>
    <property type="project" value="UniProtKB-SubCell"/>
</dbReference>
<evidence type="ECO:0000256" key="4">
    <source>
        <dbReference type="ARBA" id="ARBA00022692"/>
    </source>
</evidence>
<feature type="transmembrane region" description="Helical" evidence="7">
    <location>
        <begin position="47"/>
        <end position="67"/>
    </location>
</feature>
<organism evidence="9 10">
    <name type="scientific">Hominiventricola filiformis</name>
    <dbReference type="NCBI Taxonomy" id="2885352"/>
    <lineage>
        <taxon>Bacteria</taxon>
        <taxon>Bacillati</taxon>
        <taxon>Bacillota</taxon>
        <taxon>Clostridia</taxon>
        <taxon>Lachnospirales</taxon>
        <taxon>Lachnospiraceae</taxon>
        <taxon>Hominiventricola</taxon>
    </lineage>
</organism>
<dbReference type="PANTHER" id="PTHR30576:SF0">
    <property type="entry name" value="UNDECAPRENYL-PHOSPHATE N-ACETYLGALACTOSAMINYL 1-PHOSPHATE TRANSFERASE-RELATED"/>
    <property type="match status" value="1"/>
</dbReference>
<keyword evidence="6 7" id="KW-0472">Membrane</keyword>
<protein>
    <submittedName>
        <fullName evidence="9">Sugar transferase</fullName>
    </submittedName>
</protein>
<comment type="subcellular location">
    <subcellularLocation>
        <location evidence="1">Membrane</location>
        <topology evidence="1">Multi-pass membrane protein</topology>
    </subcellularLocation>
</comment>
<comment type="caution">
    <text evidence="9">The sequence shown here is derived from an EMBL/GenBank/DDBJ whole genome shotgun (WGS) entry which is preliminary data.</text>
</comment>
<evidence type="ECO:0000259" key="8">
    <source>
        <dbReference type="Pfam" id="PF02397"/>
    </source>
</evidence>
<name>A0AAE3A5X6_9FIRM</name>
<reference evidence="9 10" key="1">
    <citation type="submission" date="2021-10" db="EMBL/GenBank/DDBJ databases">
        <title>Anaerobic single-cell dispensing facilitates the cultivation of human gut bacteria.</title>
        <authorList>
            <person name="Afrizal A."/>
        </authorList>
    </citation>
    <scope>NUCLEOTIDE SEQUENCE [LARGE SCALE GENOMIC DNA]</scope>
    <source>
        <strain evidence="9 10">CLA-AA-H276</strain>
    </source>
</reference>
<dbReference type="PANTHER" id="PTHR30576">
    <property type="entry name" value="COLANIC BIOSYNTHESIS UDP-GLUCOSE LIPID CARRIER TRANSFERASE"/>
    <property type="match status" value="1"/>
</dbReference>
<evidence type="ECO:0000256" key="3">
    <source>
        <dbReference type="ARBA" id="ARBA00022679"/>
    </source>
</evidence>
<feature type="transmembrane region" description="Helical" evidence="7">
    <location>
        <begin position="79"/>
        <end position="103"/>
    </location>
</feature>
<dbReference type="Pfam" id="PF02397">
    <property type="entry name" value="Bac_transf"/>
    <property type="match status" value="1"/>
</dbReference>
<dbReference type="NCBIfam" id="TIGR03025">
    <property type="entry name" value="EPS_sugtrans"/>
    <property type="match status" value="1"/>
</dbReference>
<evidence type="ECO:0000256" key="7">
    <source>
        <dbReference type="SAM" id="Phobius"/>
    </source>
</evidence>
<accession>A0AAE3A5X6</accession>
<dbReference type="InterPro" id="IPR003362">
    <property type="entry name" value="Bact_transf"/>
</dbReference>
<comment type="similarity">
    <text evidence="2">Belongs to the bacterial sugar transferase family.</text>
</comment>
<dbReference type="RefSeq" id="WP_308458788.1">
    <property type="nucleotide sequence ID" value="NZ_JAJEPS010000002.1"/>
</dbReference>
<sequence length="450" mass="51845">MDKFDQYKRLLRLGIAGIEIILEAAFFTYVWFGVYNGRRLNPFENKGNLMMVGFYILYLVVFIYMYGGTKYAYYRKGQLILSQTLGTVIANALMYMQIIMVVGQFPLPAVWPMLVLCVPEFLIIALINQMSDGIFRKMFPPKHLLLICDLEYKELLLRKISSRKDLYEVSRCVSASEPLSVLQKEVADCDAMMLYGIEEQKRNDLIKFCYEKSIRIYVAPEVSDILLRGADRVHSFDTPFFLLRNSGLSFEQRIMKRAMDILISGAMLIVASPFMLLTALAIKLEDHGPALFKQERVTIGGKKFYIYKFRSMIVDAEKNGAQFSTKNDSRITKVGKFIRATRLDELPQLLNILKGDMSIVGPRPERQTYIDEFCQETPEFIYRLKVKAGLTGYAQIYGKYNTTPLDKLKLDLMYIESYSVLLDIRLIFLTLKIMFTKESTEGVEEGQNHA</sequence>
<dbReference type="GO" id="GO:0016780">
    <property type="term" value="F:phosphotransferase activity, for other substituted phosphate groups"/>
    <property type="evidence" value="ECO:0007669"/>
    <property type="project" value="TreeGrafter"/>
</dbReference>
<evidence type="ECO:0000313" key="10">
    <source>
        <dbReference type="Proteomes" id="UP001198220"/>
    </source>
</evidence>
<feature type="domain" description="Bacterial sugar transferase" evidence="8">
    <location>
        <begin position="256"/>
        <end position="435"/>
    </location>
</feature>
<keyword evidence="3 9" id="KW-0808">Transferase</keyword>
<dbReference type="InterPro" id="IPR017475">
    <property type="entry name" value="EPS_sugar_tfrase"/>
</dbReference>
<evidence type="ECO:0000313" key="9">
    <source>
        <dbReference type="EMBL" id="MCC2125337.1"/>
    </source>
</evidence>
<feature type="transmembrane region" description="Helical" evidence="7">
    <location>
        <begin position="109"/>
        <end position="128"/>
    </location>
</feature>
<feature type="transmembrane region" description="Helical" evidence="7">
    <location>
        <begin position="12"/>
        <end position="35"/>
    </location>
</feature>
<evidence type="ECO:0000256" key="6">
    <source>
        <dbReference type="ARBA" id="ARBA00023136"/>
    </source>
</evidence>
<dbReference type="AlphaFoldDB" id="A0AAE3A5X6"/>
<gene>
    <name evidence="9" type="ORF">LKD36_03990</name>
</gene>
<evidence type="ECO:0000256" key="5">
    <source>
        <dbReference type="ARBA" id="ARBA00022989"/>
    </source>
</evidence>
<keyword evidence="4 7" id="KW-0812">Transmembrane</keyword>
<dbReference type="Proteomes" id="UP001198220">
    <property type="component" value="Unassembled WGS sequence"/>
</dbReference>
<evidence type="ECO:0000256" key="2">
    <source>
        <dbReference type="ARBA" id="ARBA00006464"/>
    </source>
</evidence>
<keyword evidence="5 7" id="KW-1133">Transmembrane helix</keyword>
<keyword evidence="10" id="KW-1185">Reference proteome</keyword>
<evidence type="ECO:0000256" key="1">
    <source>
        <dbReference type="ARBA" id="ARBA00004141"/>
    </source>
</evidence>
<feature type="transmembrane region" description="Helical" evidence="7">
    <location>
        <begin position="261"/>
        <end position="282"/>
    </location>
</feature>
<proteinExistence type="inferred from homology"/>